<dbReference type="EMBL" id="VXBQ01013261">
    <property type="protein sequence ID" value="NXO71232.1"/>
    <property type="molecule type" value="Genomic_DNA"/>
</dbReference>
<evidence type="ECO:0000256" key="5">
    <source>
        <dbReference type="ARBA" id="ARBA00022473"/>
    </source>
</evidence>
<keyword evidence="9" id="KW-0966">Cell projection</keyword>
<dbReference type="Gene3D" id="2.60.40.790">
    <property type="match status" value="1"/>
</dbReference>
<protein>
    <recommendedName>
        <fullName evidence="4">Outer dense fiber protein 1</fullName>
    </recommendedName>
</protein>
<feature type="non-terminal residue" evidence="11">
    <location>
        <position position="82"/>
    </location>
</feature>
<keyword evidence="5" id="KW-0217">Developmental protein</keyword>
<keyword evidence="9" id="KW-0969">Cilium</keyword>
<dbReference type="GO" id="GO:0005813">
    <property type="term" value="C:centrosome"/>
    <property type="evidence" value="ECO:0007669"/>
    <property type="project" value="UniProtKB-SubCell"/>
</dbReference>
<dbReference type="InterPro" id="IPR002068">
    <property type="entry name" value="A-crystallin/Hsp20_dom"/>
</dbReference>
<evidence type="ECO:0000313" key="11">
    <source>
        <dbReference type="EMBL" id="NXO71232.1"/>
    </source>
</evidence>
<dbReference type="GO" id="GO:0030154">
    <property type="term" value="P:cell differentiation"/>
    <property type="evidence" value="ECO:0007669"/>
    <property type="project" value="UniProtKB-KW"/>
</dbReference>
<evidence type="ECO:0000256" key="9">
    <source>
        <dbReference type="ARBA" id="ARBA00023069"/>
    </source>
</evidence>
<gene>
    <name evidence="11" type="primary">Odf1</name>
    <name evidence="11" type="ORF">PHANIT_R06961</name>
</gene>
<evidence type="ECO:0000256" key="2">
    <source>
        <dbReference type="ARBA" id="ARBA00004230"/>
    </source>
</evidence>
<dbReference type="InterPro" id="IPR037389">
    <property type="entry name" value="ODFP"/>
</dbReference>
<proteinExistence type="predicted"/>
<evidence type="ECO:0000256" key="3">
    <source>
        <dbReference type="ARBA" id="ARBA00004300"/>
    </source>
</evidence>
<evidence type="ECO:0000259" key="10">
    <source>
        <dbReference type="Pfam" id="PF00011"/>
    </source>
</evidence>
<keyword evidence="7" id="KW-0282">Flagellum</keyword>
<dbReference type="Proteomes" id="UP000579685">
    <property type="component" value="Unassembled WGS sequence"/>
</dbReference>
<accession>A0A7L1UC25</accession>
<dbReference type="GO" id="GO:0007283">
    <property type="term" value="P:spermatogenesis"/>
    <property type="evidence" value="ECO:0007669"/>
    <property type="project" value="UniProtKB-KW"/>
</dbReference>
<dbReference type="Pfam" id="PF00011">
    <property type="entry name" value="HSP20"/>
    <property type="match status" value="1"/>
</dbReference>
<sequence>SRLRRLGLMLNSCCSHSHSCSSLPCFDPCDVSVVVKDGKMTVSAERKEEHNSCLGRTSSHRRFVKEISLPPACPEEYCVESN</sequence>
<keyword evidence="6" id="KW-0221">Differentiation</keyword>
<dbReference type="GO" id="GO:0031514">
    <property type="term" value="C:motile cilium"/>
    <property type="evidence" value="ECO:0007669"/>
    <property type="project" value="UniProtKB-SubCell"/>
</dbReference>
<keyword evidence="12" id="KW-1185">Reference proteome</keyword>
<keyword evidence="8" id="KW-0744">Spermatogenesis</keyword>
<dbReference type="InterPro" id="IPR008978">
    <property type="entry name" value="HSP20-like_chaperone"/>
</dbReference>
<evidence type="ECO:0000256" key="8">
    <source>
        <dbReference type="ARBA" id="ARBA00022871"/>
    </source>
</evidence>
<feature type="non-terminal residue" evidence="11">
    <location>
        <position position="1"/>
    </location>
</feature>
<evidence type="ECO:0000256" key="4">
    <source>
        <dbReference type="ARBA" id="ARBA00019020"/>
    </source>
</evidence>
<feature type="domain" description="SHSP" evidence="10">
    <location>
        <begin position="22"/>
        <end position="73"/>
    </location>
</feature>
<evidence type="ECO:0000256" key="7">
    <source>
        <dbReference type="ARBA" id="ARBA00022846"/>
    </source>
</evidence>
<comment type="function">
    <text evidence="1">Component of the outer dense fibers (ODF) of spermatozoa. ODF are filamentous structures located on the outside of the axoneme in the midpiece and principal piece of the mammalian sperm tail and may help to maintain the passive elastic structures and elastic recoil of the sperm tail.</text>
</comment>
<dbReference type="GO" id="GO:0099513">
    <property type="term" value="C:polymeric cytoskeletal fiber"/>
    <property type="evidence" value="ECO:0007669"/>
    <property type="project" value="InterPro"/>
</dbReference>
<name>A0A7L1UC25_PHANI</name>
<dbReference type="PANTHER" id="PTHR17125">
    <property type="entry name" value="OUTER DENSE FIBER PROTEIN 1"/>
    <property type="match status" value="1"/>
</dbReference>
<comment type="caution">
    <text evidence="11">The sequence shown here is derived from an EMBL/GenBank/DDBJ whole genome shotgun (WGS) entry which is preliminary data.</text>
</comment>
<dbReference type="AlphaFoldDB" id="A0A7L1UC25"/>
<dbReference type="PANTHER" id="PTHR17125:SF2">
    <property type="entry name" value="OUTER DENSE FIBER PROTEIN 1"/>
    <property type="match status" value="1"/>
</dbReference>
<reference evidence="11 12" key="1">
    <citation type="submission" date="2019-09" db="EMBL/GenBank/DDBJ databases">
        <title>Bird 10,000 Genomes (B10K) Project - Family phase.</title>
        <authorList>
            <person name="Zhang G."/>
        </authorList>
    </citation>
    <scope>NUCLEOTIDE SEQUENCE [LARGE SCALE GENOMIC DNA]</scope>
    <source>
        <strain evidence="11">B10K-DU-002-32</strain>
        <tissue evidence="11">Muscle</tissue>
    </source>
</reference>
<organism evidence="11 12">
    <name type="scientific">Phainopepla nitens</name>
    <name type="common">Phainopepla</name>
    <dbReference type="NCBI Taxonomy" id="161653"/>
    <lineage>
        <taxon>Eukaryota</taxon>
        <taxon>Metazoa</taxon>
        <taxon>Chordata</taxon>
        <taxon>Craniata</taxon>
        <taxon>Vertebrata</taxon>
        <taxon>Euteleostomi</taxon>
        <taxon>Archelosauria</taxon>
        <taxon>Archosauria</taxon>
        <taxon>Dinosauria</taxon>
        <taxon>Saurischia</taxon>
        <taxon>Theropoda</taxon>
        <taxon>Coelurosauria</taxon>
        <taxon>Aves</taxon>
        <taxon>Neognathae</taxon>
        <taxon>Neoaves</taxon>
        <taxon>Telluraves</taxon>
        <taxon>Australaves</taxon>
        <taxon>Passeriformes</taxon>
        <taxon>Bombycillidae</taxon>
        <taxon>Phainopepla</taxon>
    </lineage>
</organism>
<evidence type="ECO:0000256" key="6">
    <source>
        <dbReference type="ARBA" id="ARBA00022782"/>
    </source>
</evidence>
<comment type="subcellular location">
    <subcellularLocation>
        <location evidence="2">Cell projection</location>
        <location evidence="2">Cilium</location>
        <location evidence="2">Flagellum</location>
    </subcellularLocation>
    <subcellularLocation>
        <location evidence="3">Cytoplasm</location>
        <location evidence="3">Cytoskeleton</location>
        <location evidence="3">Microtubule organizing center</location>
        <location evidence="3">Centrosome</location>
    </subcellularLocation>
</comment>
<dbReference type="SUPFAM" id="SSF49764">
    <property type="entry name" value="HSP20-like chaperones"/>
    <property type="match status" value="1"/>
</dbReference>
<evidence type="ECO:0000313" key="12">
    <source>
        <dbReference type="Proteomes" id="UP000579685"/>
    </source>
</evidence>
<evidence type="ECO:0000256" key="1">
    <source>
        <dbReference type="ARBA" id="ARBA00001979"/>
    </source>
</evidence>